<dbReference type="SUPFAM" id="SSF103473">
    <property type="entry name" value="MFS general substrate transporter"/>
    <property type="match status" value="1"/>
</dbReference>
<feature type="transmembrane region" description="Helical" evidence="6">
    <location>
        <begin position="124"/>
        <end position="143"/>
    </location>
</feature>
<evidence type="ECO:0000313" key="8">
    <source>
        <dbReference type="EMBL" id="EXJ89070.1"/>
    </source>
</evidence>
<evidence type="ECO:0000256" key="5">
    <source>
        <dbReference type="SAM" id="MobiDB-lite"/>
    </source>
</evidence>
<dbReference type="HOGENOM" id="CLU_008455_11_1_1"/>
<feature type="transmembrane region" description="Helical" evidence="6">
    <location>
        <begin position="470"/>
        <end position="488"/>
    </location>
</feature>
<dbReference type="FunFam" id="1.20.1250.20:FF:000011">
    <property type="entry name" value="MFS multidrug transporter, putative"/>
    <property type="match status" value="1"/>
</dbReference>
<feature type="transmembrane region" description="Helical" evidence="6">
    <location>
        <begin position="401"/>
        <end position="423"/>
    </location>
</feature>
<feature type="transmembrane region" description="Helical" evidence="6">
    <location>
        <begin position="317"/>
        <end position="341"/>
    </location>
</feature>
<dbReference type="GeneID" id="19166267"/>
<dbReference type="GO" id="GO:1990961">
    <property type="term" value="P:xenobiotic detoxification by transmembrane export across the plasma membrane"/>
    <property type="evidence" value="ECO:0007669"/>
    <property type="project" value="TreeGrafter"/>
</dbReference>
<protein>
    <recommendedName>
        <fullName evidence="7">Major facilitator superfamily (MFS) profile domain-containing protein</fullName>
    </recommendedName>
</protein>
<feature type="transmembrane region" description="Helical" evidence="6">
    <location>
        <begin position="494"/>
        <end position="515"/>
    </location>
</feature>
<feature type="compositionally biased region" description="Basic and acidic residues" evidence="5">
    <location>
        <begin position="35"/>
        <end position="46"/>
    </location>
</feature>
<comment type="subcellular location">
    <subcellularLocation>
        <location evidence="1">Membrane</location>
        <topology evidence="1">Multi-pass membrane protein</topology>
    </subcellularLocation>
</comment>
<sequence>MGCRDYFENTPAVTLLRIITGGRLFPHAETAVSKQESEPEPEHELESGLNTGNVEDLVEVKKDAFLVTWDGEDDPKNPKNFSTFAKCLIPIQVGLLTFTVTAASSVYSGGMEGVMEEFHCSNSAAALGLSLFVVGYGIGPMIWGPLSEIPQIGRNLVYIPTLIVFVCLQVPTALAGNLGTLLSMRLLGGIIGSPCMAVGGASIIDVFEPRYVPYCLGTWGCIAGMGPMIGPLIGGFAFQLHNWRWTIWAILWMSAFVLALTFFFLPETSADKILSDKAARLRKQTGNPEWKSATERVGALSLESVARVYLIRPFAMLIYEPIVLLLSLYLALLYGIEYLFFEAFPFVYAGIYGWGPGVVGLSFFGALIGVFIGMAFQMWFIRYRYGGQWARTGQPPPLEEWLWTMLFGCFCVPISMFWFGWAAQARTHWIVPLIGSVPFGFALLVFFQGILNYLALAYQQHAASVLAANDLLRCIFGAAFPIFSHAMYQNLGVGWASSIPGFLSAALIPVPFIFYKYGAKIRAWSKYTS</sequence>
<dbReference type="STRING" id="1182542.W9YHD1"/>
<evidence type="ECO:0000256" key="3">
    <source>
        <dbReference type="ARBA" id="ARBA00022989"/>
    </source>
</evidence>
<feature type="transmembrane region" description="Helical" evidence="6">
    <location>
        <begin position="245"/>
        <end position="265"/>
    </location>
</feature>
<keyword evidence="9" id="KW-1185">Reference proteome</keyword>
<dbReference type="Pfam" id="PF07690">
    <property type="entry name" value="MFS_1"/>
    <property type="match status" value="1"/>
</dbReference>
<dbReference type="AlphaFoldDB" id="W9YHD1"/>
<dbReference type="EMBL" id="AMGY01000002">
    <property type="protein sequence ID" value="EXJ89070.1"/>
    <property type="molecule type" value="Genomic_DNA"/>
</dbReference>
<dbReference type="InterPro" id="IPR020846">
    <property type="entry name" value="MFS_dom"/>
</dbReference>
<keyword evidence="3 6" id="KW-1133">Transmembrane helix</keyword>
<organism evidence="8 9">
    <name type="scientific">Capronia epimyces CBS 606.96</name>
    <dbReference type="NCBI Taxonomy" id="1182542"/>
    <lineage>
        <taxon>Eukaryota</taxon>
        <taxon>Fungi</taxon>
        <taxon>Dikarya</taxon>
        <taxon>Ascomycota</taxon>
        <taxon>Pezizomycotina</taxon>
        <taxon>Eurotiomycetes</taxon>
        <taxon>Chaetothyriomycetidae</taxon>
        <taxon>Chaetothyriales</taxon>
        <taxon>Herpotrichiellaceae</taxon>
        <taxon>Capronia</taxon>
    </lineage>
</organism>
<comment type="caution">
    <text evidence="8">The sequence shown here is derived from an EMBL/GenBank/DDBJ whole genome shotgun (WGS) entry which is preliminary data.</text>
</comment>
<proteinExistence type="predicted"/>
<evidence type="ECO:0000313" key="9">
    <source>
        <dbReference type="Proteomes" id="UP000019478"/>
    </source>
</evidence>
<evidence type="ECO:0000256" key="1">
    <source>
        <dbReference type="ARBA" id="ARBA00004141"/>
    </source>
</evidence>
<dbReference type="PROSITE" id="PS50850">
    <property type="entry name" value="MFS"/>
    <property type="match status" value="1"/>
</dbReference>
<feature type="transmembrane region" description="Helical" evidence="6">
    <location>
        <begin position="211"/>
        <end position="233"/>
    </location>
</feature>
<dbReference type="PANTHER" id="PTHR23502">
    <property type="entry name" value="MAJOR FACILITATOR SUPERFAMILY"/>
    <property type="match status" value="1"/>
</dbReference>
<gene>
    <name evidence="8" type="ORF">A1O3_02134</name>
</gene>
<dbReference type="GO" id="GO:0005886">
    <property type="term" value="C:plasma membrane"/>
    <property type="evidence" value="ECO:0007669"/>
    <property type="project" value="TreeGrafter"/>
</dbReference>
<dbReference type="Proteomes" id="UP000019478">
    <property type="component" value="Unassembled WGS sequence"/>
</dbReference>
<evidence type="ECO:0000256" key="2">
    <source>
        <dbReference type="ARBA" id="ARBA00022692"/>
    </source>
</evidence>
<feature type="transmembrane region" description="Helical" evidence="6">
    <location>
        <begin position="155"/>
        <end position="174"/>
    </location>
</feature>
<dbReference type="InterPro" id="IPR036259">
    <property type="entry name" value="MFS_trans_sf"/>
</dbReference>
<feature type="transmembrane region" description="Helical" evidence="6">
    <location>
        <begin position="361"/>
        <end position="381"/>
    </location>
</feature>
<feature type="transmembrane region" description="Helical" evidence="6">
    <location>
        <begin position="429"/>
        <end position="458"/>
    </location>
</feature>
<evidence type="ECO:0000256" key="4">
    <source>
        <dbReference type="ARBA" id="ARBA00023136"/>
    </source>
</evidence>
<dbReference type="CDD" id="cd17323">
    <property type="entry name" value="MFS_Tpo1_MDR_like"/>
    <property type="match status" value="1"/>
</dbReference>
<dbReference type="GO" id="GO:0015244">
    <property type="term" value="F:fluconazole transmembrane transporter activity"/>
    <property type="evidence" value="ECO:0007669"/>
    <property type="project" value="TreeGrafter"/>
</dbReference>
<feature type="transmembrane region" description="Helical" evidence="6">
    <location>
        <begin position="84"/>
        <end position="104"/>
    </location>
</feature>
<dbReference type="eggNOG" id="KOG0255">
    <property type="taxonomic scope" value="Eukaryota"/>
</dbReference>
<feature type="domain" description="Major facilitator superfamily (MFS) profile" evidence="7">
    <location>
        <begin position="89"/>
        <end position="529"/>
    </location>
</feature>
<dbReference type="Gene3D" id="1.20.1250.20">
    <property type="entry name" value="MFS general substrate transporter like domains"/>
    <property type="match status" value="1"/>
</dbReference>
<dbReference type="OrthoDB" id="3357846at2759"/>
<dbReference type="InterPro" id="IPR011701">
    <property type="entry name" value="MFS"/>
</dbReference>
<dbReference type="PANTHER" id="PTHR23502:SF23">
    <property type="entry name" value="FLUCONAZOLE RESISTANCE PROTEIN 1"/>
    <property type="match status" value="1"/>
</dbReference>
<feature type="region of interest" description="Disordered" evidence="5">
    <location>
        <begin position="31"/>
        <end position="51"/>
    </location>
</feature>
<dbReference type="RefSeq" id="XP_007730467.1">
    <property type="nucleotide sequence ID" value="XM_007732277.1"/>
</dbReference>
<evidence type="ECO:0000256" key="6">
    <source>
        <dbReference type="SAM" id="Phobius"/>
    </source>
</evidence>
<keyword evidence="4 6" id="KW-0472">Membrane</keyword>
<reference evidence="8 9" key="1">
    <citation type="submission" date="2013-03" db="EMBL/GenBank/DDBJ databases">
        <title>The Genome Sequence of Capronia epimyces CBS 606.96.</title>
        <authorList>
            <consortium name="The Broad Institute Genomics Platform"/>
            <person name="Cuomo C."/>
            <person name="de Hoog S."/>
            <person name="Gorbushina A."/>
            <person name="Walker B."/>
            <person name="Young S.K."/>
            <person name="Zeng Q."/>
            <person name="Gargeya S."/>
            <person name="Fitzgerald M."/>
            <person name="Haas B."/>
            <person name="Abouelleil A."/>
            <person name="Allen A.W."/>
            <person name="Alvarado L."/>
            <person name="Arachchi H.M."/>
            <person name="Berlin A.M."/>
            <person name="Chapman S.B."/>
            <person name="Gainer-Dewar J."/>
            <person name="Goldberg J."/>
            <person name="Griggs A."/>
            <person name="Gujja S."/>
            <person name="Hansen M."/>
            <person name="Howarth C."/>
            <person name="Imamovic A."/>
            <person name="Ireland A."/>
            <person name="Larimer J."/>
            <person name="McCowan C."/>
            <person name="Murphy C."/>
            <person name="Pearson M."/>
            <person name="Poon T.W."/>
            <person name="Priest M."/>
            <person name="Roberts A."/>
            <person name="Saif S."/>
            <person name="Shea T."/>
            <person name="Sisk P."/>
            <person name="Sykes S."/>
            <person name="Wortman J."/>
            <person name="Nusbaum C."/>
            <person name="Birren B."/>
        </authorList>
    </citation>
    <scope>NUCLEOTIDE SEQUENCE [LARGE SCALE GENOMIC DNA]</scope>
    <source>
        <strain evidence="8 9">CBS 606.96</strain>
    </source>
</reference>
<evidence type="ECO:0000259" key="7">
    <source>
        <dbReference type="PROSITE" id="PS50850"/>
    </source>
</evidence>
<feature type="transmembrane region" description="Helical" evidence="6">
    <location>
        <begin position="186"/>
        <end position="204"/>
    </location>
</feature>
<keyword evidence="2 6" id="KW-0812">Transmembrane</keyword>
<accession>W9YHD1</accession>
<name>W9YHD1_9EURO</name>